<feature type="compositionally biased region" description="Basic residues" evidence="1">
    <location>
        <begin position="32"/>
        <end position="50"/>
    </location>
</feature>
<feature type="region of interest" description="Disordered" evidence="1">
    <location>
        <begin position="1"/>
        <end position="179"/>
    </location>
</feature>
<evidence type="ECO:0000313" key="3">
    <source>
        <dbReference type="Proteomes" id="UP001178461"/>
    </source>
</evidence>
<dbReference type="Proteomes" id="UP001178461">
    <property type="component" value="Chromosome 6"/>
</dbReference>
<dbReference type="EMBL" id="OX395131">
    <property type="protein sequence ID" value="CAI5778676.1"/>
    <property type="molecule type" value="Genomic_DNA"/>
</dbReference>
<organism evidence="2 3">
    <name type="scientific">Podarcis lilfordi</name>
    <name type="common">Lilford's wall lizard</name>
    <dbReference type="NCBI Taxonomy" id="74358"/>
    <lineage>
        <taxon>Eukaryota</taxon>
        <taxon>Metazoa</taxon>
        <taxon>Chordata</taxon>
        <taxon>Craniata</taxon>
        <taxon>Vertebrata</taxon>
        <taxon>Euteleostomi</taxon>
        <taxon>Lepidosauria</taxon>
        <taxon>Squamata</taxon>
        <taxon>Bifurcata</taxon>
        <taxon>Unidentata</taxon>
        <taxon>Episquamata</taxon>
        <taxon>Laterata</taxon>
        <taxon>Lacertibaenia</taxon>
        <taxon>Lacertidae</taxon>
        <taxon>Podarcis</taxon>
    </lineage>
</organism>
<dbReference type="AlphaFoldDB" id="A0AA35P7P8"/>
<name>A0AA35P7P8_9SAUR</name>
<keyword evidence="3" id="KW-1185">Reference proteome</keyword>
<gene>
    <name evidence="2" type="ORF">PODLI_1B015408</name>
</gene>
<protein>
    <submittedName>
        <fullName evidence="2">Uncharacterized protein</fullName>
    </submittedName>
</protein>
<evidence type="ECO:0000313" key="2">
    <source>
        <dbReference type="EMBL" id="CAI5778676.1"/>
    </source>
</evidence>
<feature type="compositionally biased region" description="Low complexity" evidence="1">
    <location>
        <begin position="62"/>
        <end position="74"/>
    </location>
</feature>
<evidence type="ECO:0000256" key="1">
    <source>
        <dbReference type="SAM" id="MobiDB-lite"/>
    </source>
</evidence>
<sequence>MQDYANPGGGNERGLSPKAPSLLDGAGGRPPPKYRARSLGRGKARPRRARCPLATPDRARRAAAVGLRLPPAGAELQRSPGSGGWHREEGVGGLVGAAAWRRPRQNGLRNPRGAKRTPDNQPNRPSLSPPRPSSGASLLGTGSPSSRAGGGLQSRSRGLPFPVFPRGCQVHGNRTERGV</sequence>
<reference evidence="2" key="1">
    <citation type="submission" date="2022-12" db="EMBL/GenBank/DDBJ databases">
        <authorList>
            <person name="Alioto T."/>
            <person name="Alioto T."/>
            <person name="Gomez Garrido J."/>
        </authorList>
    </citation>
    <scope>NUCLEOTIDE SEQUENCE</scope>
</reference>
<accession>A0AA35P7P8</accession>
<proteinExistence type="predicted"/>